<dbReference type="Pfam" id="PF16156">
    <property type="entry name" value="DUF4864"/>
    <property type="match status" value="1"/>
</dbReference>
<keyword evidence="2" id="KW-1185">Reference proteome</keyword>
<dbReference type="RefSeq" id="WP_119739769.1">
    <property type="nucleotide sequence ID" value="NZ_QYUN01000002.1"/>
</dbReference>
<sequence>MKIFLATTVLLFGLGLLPQHGNTEPIDEITTADAIAIHAAVQSQLEALAQDDATSAFEMTSLAKRMQIGTPDNFMRMIKNQYTPIYRAVGLIFSRPEMLHGDPIQVVRITDSNSHVWLAIFWMQQDEDSNWKIDGCQMFETDSISI</sequence>
<dbReference type="EMBL" id="QYUN01000002">
    <property type="protein sequence ID" value="RJG06837.1"/>
    <property type="molecule type" value="Genomic_DNA"/>
</dbReference>
<gene>
    <name evidence="1" type="ORF">D3870_13235</name>
</gene>
<comment type="caution">
    <text evidence="1">The sequence shown here is derived from an EMBL/GenBank/DDBJ whole genome shotgun (WGS) entry which is preliminary data.</text>
</comment>
<reference evidence="1 2" key="1">
    <citation type="submission" date="2018-09" db="EMBL/GenBank/DDBJ databases">
        <authorList>
            <person name="Zhu H."/>
        </authorList>
    </citation>
    <scope>NUCLEOTIDE SEQUENCE [LARGE SCALE GENOMIC DNA]</scope>
    <source>
        <strain evidence="1 2">K2R10-39</strain>
    </source>
</reference>
<protein>
    <submittedName>
        <fullName evidence="1">DUF4864 domain-containing protein</fullName>
    </submittedName>
</protein>
<accession>A0A418X2Z5</accession>
<evidence type="ECO:0000313" key="2">
    <source>
        <dbReference type="Proteomes" id="UP000285190"/>
    </source>
</evidence>
<dbReference type="InterPro" id="IPR032347">
    <property type="entry name" value="DUF4864"/>
</dbReference>
<dbReference type="AlphaFoldDB" id="A0A418X2Z5"/>
<organism evidence="1 2">
    <name type="scientific">Noviherbaspirillum cavernae</name>
    <dbReference type="NCBI Taxonomy" id="2320862"/>
    <lineage>
        <taxon>Bacteria</taxon>
        <taxon>Pseudomonadati</taxon>
        <taxon>Pseudomonadota</taxon>
        <taxon>Betaproteobacteria</taxon>
        <taxon>Burkholderiales</taxon>
        <taxon>Oxalobacteraceae</taxon>
        <taxon>Noviherbaspirillum</taxon>
    </lineage>
</organism>
<evidence type="ECO:0000313" key="1">
    <source>
        <dbReference type="EMBL" id="RJG06837.1"/>
    </source>
</evidence>
<name>A0A418X2Z5_9BURK</name>
<proteinExistence type="predicted"/>
<dbReference type="Proteomes" id="UP000285190">
    <property type="component" value="Unassembled WGS sequence"/>
</dbReference>
<dbReference type="OrthoDB" id="9130422at2"/>